<feature type="transmembrane region" description="Helical" evidence="5">
    <location>
        <begin position="147"/>
        <end position="171"/>
    </location>
</feature>
<evidence type="ECO:0000256" key="2">
    <source>
        <dbReference type="ARBA" id="ARBA00022692"/>
    </source>
</evidence>
<proteinExistence type="predicted"/>
<keyword evidence="3 5" id="KW-1133">Transmembrane helix</keyword>
<dbReference type="GO" id="GO:0015421">
    <property type="term" value="F:ABC-type oligopeptide transporter activity"/>
    <property type="evidence" value="ECO:0007669"/>
    <property type="project" value="TreeGrafter"/>
</dbReference>
<evidence type="ECO:0000313" key="9">
    <source>
        <dbReference type="Proteomes" id="UP001224412"/>
    </source>
</evidence>
<dbReference type="Pfam" id="PF00664">
    <property type="entry name" value="ABC_membrane"/>
    <property type="match status" value="1"/>
</dbReference>
<comment type="caution">
    <text evidence="8">The sequence shown here is derived from an EMBL/GenBank/DDBJ whole genome shotgun (WGS) entry which is preliminary data.</text>
</comment>
<evidence type="ECO:0000259" key="7">
    <source>
        <dbReference type="PROSITE" id="PS50929"/>
    </source>
</evidence>
<feature type="domain" description="ABC transmembrane type-1" evidence="7">
    <location>
        <begin position="39"/>
        <end position="315"/>
    </location>
</feature>
<feature type="domain" description="ABC transporter" evidence="6">
    <location>
        <begin position="239"/>
        <end position="506"/>
    </location>
</feature>
<feature type="transmembrane region" description="Helical" evidence="5">
    <location>
        <begin position="261"/>
        <end position="283"/>
    </location>
</feature>
<dbReference type="InterPro" id="IPR017871">
    <property type="entry name" value="ABC_transporter-like_CS"/>
</dbReference>
<dbReference type="InterPro" id="IPR011527">
    <property type="entry name" value="ABC1_TM_dom"/>
</dbReference>
<reference evidence="8" key="1">
    <citation type="submission" date="2023-05" db="EMBL/GenBank/DDBJ databases">
        <title>Metabolic capabilities are highly conserved among human nasal-associated Corynebacterium species in pangenomic analyses.</title>
        <authorList>
            <person name="Tran T.H."/>
            <person name="Roberts A.Q."/>
            <person name="Escapa I.F."/>
            <person name="Gao W."/>
            <person name="Conlan S."/>
            <person name="Kong H."/>
            <person name="Segre J.A."/>
            <person name="Kelly M.S."/>
            <person name="Lemon K.P."/>
        </authorList>
    </citation>
    <scope>NUCLEOTIDE SEQUENCE</scope>
    <source>
        <strain evidence="8">KPL2773</strain>
    </source>
</reference>
<dbReference type="PANTHER" id="PTHR43394">
    <property type="entry name" value="ATP-DEPENDENT PERMEASE MDL1, MITOCHONDRIAL"/>
    <property type="match status" value="1"/>
</dbReference>
<sequence>MVTPAERLPGNSTPSLPGSNDRLWLLKTIFLHPRLTIPAAAMTVIMFLCTGLTPVIVGYAIDDAIADGEFAELLRWLAVLVLVSAVHATCGWFGRKYLVLAMLRTGHSLRMAVTDRISHPRGLGGQRRTAGELLSIASSDTQRIADAVLMAVFPFAEFASIIYVGVMVSMISVPLGIAVLVGGPVMVWISLSASGPLRRRSGKRQHWLAEAAATATDVVHGLRILKGIGAVDTVYERYQQVSDDAYSATVRAHGARSVLDAITETIGSVYIIVIGIAAGGLALGEVISVGELITVIGLTQFIITPMTMLGKNISSKWATAQGSGDRIRSVLAAPYALAEAQAGVNWELFPENARPRPGVLTVIVGTVPAGLELLPREQVLVAPHDGQLFSGTIAENILDRTDTMSTQEILDRVEPALVAAAADDIPGGAQRRVGESDGDLSGGQRQRVALARALARDAEVLVLDNPTTAVDSVTEHTIAQRVAQARRGKTTVVYSSSPAWREVADVVQAGE</sequence>
<comment type="subcellular location">
    <subcellularLocation>
        <location evidence="1">Cell membrane</location>
        <topology evidence="1">Multi-pass membrane protein</topology>
    </subcellularLocation>
</comment>
<keyword evidence="8" id="KW-0547">Nucleotide-binding</keyword>
<dbReference type="InterPro" id="IPR027417">
    <property type="entry name" value="P-loop_NTPase"/>
</dbReference>
<dbReference type="EMBL" id="JASNVH010000013">
    <property type="protein sequence ID" value="MDK4307619.1"/>
    <property type="molecule type" value="Genomic_DNA"/>
</dbReference>
<feature type="transmembrane region" description="Helical" evidence="5">
    <location>
        <begin position="35"/>
        <end position="61"/>
    </location>
</feature>
<evidence type="ECO:0000256" key="3">
    <source>
        <dbReference type="ARBA" id="ARBA00022989"/>
    </source>
</evidence>
<dbReference type="Pfam" id="PF00005">
    <property type="entry name" value="ABC_tran"/>
    <property type="match status" value="1"/>
</dbReference>
<feature type="transmembrane region" description="Helical" evidence="5">
    <location>
        <begin position="177"/>
        <end position="197"/>
    </location>
</feature>
<accession>A0AAP4F5V3</accession>
<dbReference type="Gene3D" id="1.20.1560.10">
    <property type="entry name" value="ABC transporter type 1, transmembrane domain"/>
    <property type="match status" value="1"/>
</dbReference>
<feature type="transmembrane region" description="Helical" evidence="5">
    <location>
        <begin position="73"/>
        <end position="94"/>
    </location>
</feature>
<evidence type="ECO:0000313" key="8">
    <source>
        <dbReference type="EMBL" id="MDK4307619.1"/>
    </source>
</evidence>
<evidence type="ECO:0000256" key="5">
    <source>
        <dbReference type="SAM" id="Phobius"/>
    </source>
</evidence>
<dbReference type="InterPro" id="IPR003439">
    <property type="entry name" value="ABC_transporter-like_ATP-bd"/>
</dbReference>
<dbReference type="SUPFAM" id="SSF90123">
    <property type="entry name" value="ABC transporter transmembrane region"/>
    <property type="match status" value="1"/>
</dbReference>
<dbReference type="SUPFAM" id="SSF52540">
    <property type="entry name" value="P-loop containing nucleoside triphosphate hydrolases"/>
    <property type="match status" value="1"/>
</dbReference>
<keyword evidence="8" id="KW-0067">ATP-binding</keyword>
<dbReference type="GO" id="GO:0016887">
    <property type="term" value="F:ATP hydrolysis activity"/>
    <property type="evidence" value="ECO:0007669"/>
    <property type="project" value="InterPro"/>
</dbReference>
<dbReference type="PROSITE" id="PS50929">
    <property type="entry name" value="ABC_TM1F"/>
    <property type="match status" value="1"/>
</dbReference>
<dbReference type="GO" id="GO:0005524">
    <property type="term" value="F:ATP binding"/>
    <property type="evidence" value="ECO:0007669"/>
    <property type="project" value="UniProtKB-KW"/>
</dbReference>
<dbReference type="Proteomes" id="UP001224412">
    <property type="component" value="Unassembled WGS sequence"/>
</dbReference>
<keyword evidence="4 5" id="KW-0472">Membrane</keyword>
<protein>
    <submittedName>
        <fullName evidence="8">ABC transporter ATP-binding protein</fullName>
    </submittedName>
</protein>
<organism evidence="8 9">
    <name type="scientific">Corynebacterium pseudodiphtheriticum</name>
    <dbReference type="NCBI Taxonomy" id="37637"/>
    <lineage>
        <taxon>Bacteria</taxon>
        <taxon>Bacillati</taxon>
        <taxon>Actinomycetota</taxon>
        <taxon>Actinomycetes</taxon>
        <taxon>Mycobacteriales</taxon>
        <taxon>Corynebacteriaceae</taxon>
        <taxon>Corynebacterium</taxon>
    </lineage>
</organism>
<dbReference type="PANTHER" id="PTHR43394:SF1">
    <property type="entry name" value="ATP-BINDING CASSETTE SUB-FAMILY B MEMBER 10, MITOCHONDRIAL"/>
    <property type="match status" value="1"/>
</dbReference>
<dbReference type="Gene3D" id="3.40.50.300">
    <property type="entry name" value="P-loop containing nucleotide triphosphate hydrolases"/>
    <property type="match status" value="1"/>
</dbReference>
<name>A0AAP4F5V3_9CORY</name>
<dbReference type="InterPro" id="IPR036640">
    <property type="entry name" value="ABC1_TM_sf"/>
</dbReference>
<dbReference type="PROSITE" id="PS00211">
    <property type="entry name" value="ABC_TRANSPORTER_1"/>
    <property type="match status" value="1"/>
</dbReference>
<dbReference type="AlphaFoldDB" id="A0AAP4F5V3"/>
<evidence type="ECO:0000259" key="6">
    <source>
        <dbReference type="PROSITE" id="PS50893"/>
    </source>
</evidence>
<keyword evidence="2 5" id="KW-0812">Transmembrane</keyword>
<evidence type="ECO:0000256" key="1">
    <source>
        <dbReference type="ARBA" id="ARBA00004651"/>
    </source>
</evidence>
<gene>
    <name evidence="8" type="ORF">QPX42_08720</name>
</gene>
<dbReference type="PROSITE" id="PS50893">
    <property type="entry name" value="ABC_TRANSPORTER_2"/>
    <property type="match status" value="1"/>
</dbReference>
<dbReference type="CDD" id="cd07346">
    <property type="entry name" value="ABC_6TM_exporters"/>
    <property type="match status" value="1"/>
</dbReference>
<dbReference type="GO" id="GO:0005886">
    <property type="term" value="C:plasma membrane"/>
    <property type="evidence" value="ECO:0007669"/>
    <property type="project" value="UniProtKB-SubCell"/>
</dbReference>
<dbReference type="InterPro" id="IPR039421">
    <property type="entry name" value="Type_1_exporter"/>
</dbReference>
<evidence type="ECO:0000256" key="4">
    <source>
        <dbReference type="ARBA" id="ARBA00023136"/>
    </source>
</evidence>